<keyword evidence="2" id="KW-0637">Prenyltransferase</keyword>
<gene>
    <name evidence="5" type="ORF">BCV71DRAFT_293814</name>
</gene>
<dbReference type="GO" id="GO:0008318">
    <property type="term" value="F:protein prenyltransferase activity"/>
    <property type="evidence" value="ECO:0007669"/>
    <property type="project" value="InterPro"/>
</dbReference>
<sequence length="334" mass="40345">MQIYLTLAKILKENDVTELGLLYDLIPQQELSRKEYYPFVLVESKLGIPIPVLSSAIKEAHEHYTKTSKQDYSKIEQVTRIMILLKPDNYTAMNKRKELMMSKHIRPDDEIRLLNLIFTIPKHSKSAVAWYHRQWIVTNYDCVQVQNEMKLCEMTCCFYKRNYYSWSYRFWILSRHQQEHALVEKEYSSMLSWCELNISDYSGFHYLEQIMNLMNWKLCLIDQHMKWLNNLTIKFPGHESIWCHRRYCSNLYYTKDYCISQHQFVWDILNDKYIEQALEMTRLDEQKQFALKFGLWLSILEKRRHDQYASVIDSKLICMYRKTTPDSTLLDRQG</sequence>
<reference evidence="5 6" key="1">
    <citation type="journal article" date="2016" name="Proc. Natl. Acad. Sci. U.S.A.">
        <title>Lipid metabolic changes in an early divergent fungus govern the establishment of a mutualistic symbiosis with endobacteria.</title>
        <authorList>
            <person name="Lastovetsky O.A."/>
            <person name="Gaspar M.L."/>
            <person name="Mondo S.J."/>
            <person name="LaButti K.M."/>
            <person name="Sandor L."/>
            <person name="Grigoriev I.V."/>
            <person name="Henry S.A."/>
            <person name="Pawlowska T.E."/>
        </authorList>
    </citation>
    <scope>NUCLEOTIDE SEQUENCE [LARGE SCALE GENOMIC DNA]</scope>
    <source>
        <strain evidence="5 6">ATCC 11559</strain>
    </source>
</reference>
<dbReference type="Proteomes" id="UP000242381">
    <property type="component" value="Unassembled WGS sequence"/>
</dbReference>
<evidence type="ECO:0000313" key="6">
    <source>
        <dbReference type="Proteomes" id="UP000242381"/>
    </source>
</evidence>
<dbReference type="PANTHER" id="PTHR11129:SF3">
    <property type="entry name" value="PROTEIN PRENYLTRANSFERASE ALPHA SUBUNIT REPEAT-CONTAINING PROTEIN 1"/>
    <property type="match status" value="1"/>
</dbReference>
<dbReference type="GO" id="GO:0005737">
    <property type="term" value="C:cytoplasm"/>
    <property type="evidence" value="ECO:0007669"/>
    <property type="project" value="TreeGrafter"/>
</dbReference>
<dbReference type="PANTHER" id="PTHR11129">
    <property type="entry name" value="PROTEIN FARNESYLTRANSFERASE ALPHA SUBUNIT/RAB GERANYLGERANYL TRANSFERASE ALPHA SUBUNIT"/>
    <property type="match status" value="1"/>
</dbReference>
<name>A0A0A1PBA3_RHIZD</name>
<keyword evidence="4" id="KW-0677">Repeat</keyword>
<dbReference type="SUPFAM" id="SSF48439">
    <property type="entry name" value="Protein prenylyltransferase"/>
    <property type="match status" value="1"/>
</dbReference>
<evidence type="ECO:0000256" key="4">
    <source>
        <dbReference type="ARBA" id="ARBA00022737"/>
    </source>
</evidence>
<organism evidence="5 6">
    <name type="scientific">Rhizopus microsporus</name>
    <dbReference type="NCBI Taxonomy" id="58291"/>
    <lineage>
        <taxon>Eukaryota</taxon>
        <taxon>Fungi</taxon>
        <taxon>Fungi incertae sedis</taxon>
        <taxon>Mucoromycota</taxon>
        <taxon>Mucoromycotina</taxon>
        <taxon>Mucoromycetes</taxon>
        <taxon>Mucorales</taxon>
        <taxon>Mucorineae</taxon>
        <taxon>Rhizopodaceae</taxon>
        <taxon>Rhizopus</taxon>
    </lineage>
</organism>
<dbReference type="AlphaFoldDB" id="A0A0A1PBA3"/>
<evidence type="ECO:0000256" key="3">
    <source>
        <dbReference type="ARBA" id="ARBA00022679"/>
    </source>
</evidence>
<dbReference type="VEuPathDB" id="FungiDB:BCV72DRAFT_232320"/>
<protein>
    <submittedName>
        <fullName evidence="5">Protein prenylyltransferase</fullName>
    </submittedName>
</protein>
<evidence type="ECO:0000256" key="1">
    <source>
        <dbReference type="ARBA" id="ARBA00006734"/>
    </source>
</evidence>
<keyword evidence="3 5" id="KW-0808">Transferase</keyword>
<evidence type="ECO:0000313" key="5">
    <source>
        <dbReference type="EMBL" id="ORE14113.1"/>
    </source>
</evidence>
<dbReference type="Pfam" id="PF01239">
    <property type="entry name" value="PPTA"/>
    <property type="match status" value="3"/>
</dbReference>
<accession>A0A0A1PBA3</accession>
<proteinExistence type="inferred from homology"/>
<dbReference type="InterPro" id="IPR002088">
    <property type="entry name" value="Prenyl_trans_a"/>
</dbReference>
<evidence type="ECO:0000256" key="2">
    <source>
        <dbReference type="ARBA" id="ARBA00022602"/>
    </source>
</evidence>
<comment type="similarity">
    <text evidence="1">Belongs to the protein prenyltransferase subunit alpha family.</text>
</comment>
<dbReference type="EMBL" id="KV921490">
    <property type="protein sequence ID" value="ORE14113.1"/>
    <property type="molecule type" value="Genomic_DNA"/>
</dbReference>
<dbReference type="Gene3D" id="1.25.40.120">
    <property type="entry name" value="Protein prenylyltransferase"/>
    <property type="match status" value="1"/>
</dbReference>
<dbReference type="OMA" id="ETYPRNY"/>